<evidence type="ECO:0000256" key="1">
    <source>
        <dbReference type="SAM" id="MobiDB-lite"/>
    </source>
</evidence>
<dbReference type="Pfam" id="PF00560">
    <property type="entry name" value="LRR_1"/>
    <property type="match status" value="1"/>
</dbReference>
<organism evidence="2 3">
    <name type="scientific">Pieris brassicae</name>
    <name type="common">White butterfly</name>
    <name type="synonym">Large white butterfly</name>
    <dbReference type="NCBI Taxonomy" id="7116"/>
    <lineage>
        <taxon>Eukaryota</taxon>
        <taxon>Metazoa</taxon>
        <taxon>Ecdysozoa</taxon>
        <taxon>Arthropoda</taxon>
        <taxon>Hexapoda</taxon>
        <taxon>Insecta</taxon>
        <taxon>Pterygota</taxon>
        <taxon>Neoptera</taxon>
        <taxon>Endopterygota</taxon>
        <taxon>Lepidoptera</taxon>
        <taxon>Glossata</taxon>
        <taxon>Ditrysia</taxon>
        <taxon>Papilionoidea</taxon>
        <taxon>Pieridae</taxon>
        <taxon>Pierinae</taxon>
        <taxon>Pieris</taxon>
    </lineage>
</organism>
<dbReference type="Pfam" id="PF13516">
    <property type="entry name" value="LRR_6"/>
    <property type="match status" value="3"/>
</dbReference>
<dbReference type="SUPFAM" id="SSF52047">
    <property type="entry name" value="RNI-like"/>
    <property type="match status" value="1"/>
</dbReference>
<sequence length="562" mass="62347">MSSEVFDEEDKTEVIFETNMEQSSEEDPPMEQWSSLILEAPEENKKKILYGKGLYDPGSGEVCAKYISMSQSSVLRHPYYNYPAVLDPGITAALLLPEAPLIYPGDGQELYLALCDEMDQCPVKSFHRGLLTNSIDLRYYCVNPFGVRPMALALQYNKHVTSINFTDNFLNEDACFHLGEMLICNSTLHELNLSGCRIGPKGAKQLCVGLILNKNLRILNLNQNEIGDAGLEHFANVVIRGIGLLQISLSKNNISGKSLLTLAESLETHNKFSHIDLSKNNLYSPPNGIVNFLGQLGGNKLLEELNLSWNALSGVRIAGAIKSAMRAPNLKILNISNNRFNGEASENLIGNLTRAKKLMTYNLSYNPFTPEDALLILTKLKSTAVKVQNVMLDNIFVNGAFLVLLDQIKAMKSKKNLVVAYGGVVSAFKLKGPDMRDLVLNRAEYLTKKPKKQTDIALIILQIHKDVGCKEIIQAKAFQEAIEGTDAPIDSDLIDEIVNAFPGPKGKTKLINLGQLIDFINRKWPERKLPPTPPPEPEPEPEPEPLPQEPEPKNSKSKNKNK</sequence>
<dbReference type="SMART" id="SM00368">
    <property type="entry name" value="LRR_RI"/>
    <property type="match status" value="4"/>
</dbReference>
<dbReference type="PANTHER" id="PTHR24114">
    <property type="entry name" value="LEUCINE RICH REPEAT FAMILY PROTEIN"/>
    <property type="match status" value="1"/>
</dbReference>
<dbReference type="PANTHER" id="PTHR24114:SF2">
    <property type="entry name" value="F-BOX DOMAIN-CONTAINING PROTEIN-RELATED"/>
    <property type="match status" value="1"/>
</dbReference>
<name>A0A9P0XFU1_PIEBR</name>
<proteinExistence type="predicted"/>
<accession>A0A9P0XFU1</accession>
<dbReference type="Proteomes" id="UP001152562">
    <property type="component" value="Unassembled WGS sequence"/>
</dbReference>
<reference evidence="2" key="1">
    <citation type="submission" date="2022-05" db="EMBL/GenBank/DDBJ databases">
        <authorList>
            <person name="Okamura Y."/>
        </authorList>
    </citation>
    <scope>NUCLEOTIDE SEQUENCE</scope>
</reference>
<dbReference type="InterPro" id="IPR052394">
    <property type="entry name" value="LRR-containing"/>
</dbReference>
<keyword evidence="3" id="KW-1185">Reference proteome</keyword>
<gene>
    <name evidence="2" type="ORF">PIBRA_LOCUS12848</name>
</gene>
<comment type="caution">
    <text evidence="2">The sequence shown here is derived from an EMBL/GenBank/DDBJ whole genome shotgun (WGS) entry which is preliminary data.</text>
</comment>
<dbReference type="InterPro" id="IPR001611">
    <property type="entry name" value="Leu-rich_rpt"/>
</dbReference>
<feature type="region of interest" description="Disordered" evidence="1">
    <location>
        <begin position="523"/>
        <end position="562"/>
    </location>
</feature>
<dbReference type="Gene3D" id="3.80.10.10">
    <property type="entry name" value="Ribonuclease Inhibitor"/>
    <property type="match status" value="2"/>
</dbReference>
<evidence type="ECO:0000313" key="3">
    <source>
        <dbReference type="Proteomes" id="UP001152562"/>
    </source>
</evidence>
<dbReference type="AlphaFoldDB" id="A0A9P0XFU1"/>
<dbReference type="InterPro" id="IPR032675">
    <property type="entry name" value="LRR_dom_sf"/>
</dbReference>
<dbReference type="EMBL" id="CALOZG010000085">
    <property type="protein sequence ID" value="CAH4037120.1"/>
    <property type="molecule type" value="Genomic_DNA"/>
</dbReference>
<protein>
    <submittedName>
        <fullName evidence="2">Uncharacterized protein</fullName>
    </submittedName>
</protein>
<evidence type="ECO:0000313" key="2">
    <source>
        <dbReference type="EMBL" id="CAH4037120.1"/>
    </source>
</evidence>